<dbReference type="Proteomes" id="UP000297872">
    <property type="component" value="Unassembled WGS sequence"/>
</dbReference>
<dbReference type="EMBL" id="SGVY01000030">
    <property type="protein sequence ID" value="TFH78740.1"/>
    <property type="molecule type" value="Genomic_DNA"/>
</dbReference>
<reference evidence="4 5" key="1">
    <citation type="submission" date="2019-02" db="EMBL/GenBank/DDBJ databases">
        <title>Draft Genome Sequence of the Prevotella sp. BCRC 81118, Isolated from Human Feces.</title>
        <authorList>
            <person name="Huang C.-H."/>
        </authorList>
    </citation>
    <scope>NUCLEOTIDE SEQUENCE [LARGE SCALE GENOMIC DNA]</scope>
    <source>
        <strain evidence="4 5">BCRC 81118</strain>
    </source>
</reference>
<feature type="compositionally biased region" description="Polar residues" evidence="1">
    <location>
        <begin position="155"/>
        <end position="176"/>
    </location>
</feature>
<dbReference type="RefSeq" id="WP_134843866.1">
    <property type="nucleotide sequence ID" value="NZ_SGVY01000030.1"/>
</dbReference>
<dbReference type="AlphaFoldDB" id="A0A4Y8VDC8"/>
<sequence>MKLTERINFRQPKYMLPAIVYLPLLGASYFIFDLFDTKVAEKKDANMQTTEYLNPNLPQAHIKGGDGIGGKYENMLNAYGKIEDHSAVENIDRDNEQEKEEYQSKYSDAELQQLDAEAKRQAEMEKQREAHERQRENEALAELNKALAEARLKGQQATQANISTSAATSPADSQDSAKGGINIEGKIKVNENARKEADENDKPSEVVKKVKTSSDYFNTLAVNEKEPTLIKAIIDENIKAMDGSRVRLRLLDDVEIGEMVVKKGAYLYATMSGFSSQRVKGTVKSVLVDDEIVKINLSLYDTDGMEGLYVPSSQFRETTKDVASGAVTGNVDMNTTNTGSSFSQWGMQTMQNAYQKTSNAIGKAIKKNKVKLKYGTFVYLINSKDTKSK</sequence>
<dbReference type="GeneID" id="302995815"/>
<feature type="region of interest" description="Disordered" evidence="1">
    <location>
        <begin position="152"/>
        <end position="185"/>
    </location>
</feature>
<protein>
    <submittedName>
        <fullName evidence="4">Conjugative transposon protein TraM</fullName>
    </submittedName>
</protein>
<gene>
    <name evidence="4" type="primary">traM</name>
    <name evidence="4" type="ORF">EXN75_11045</name>
</gene>
<feature type="transmembrane region" description="Helical" evidence="2">
    <location>
        <begin position="12"/>
        <end position="32"/>
    </location>
</feature>
<keyword evidence="2" id="KW-0812">Transmembrane</keyword>
<feature type="domain" description="Conjugative transposon TraM C-terminal" evidence="3">
    <location>
        <begin position="230"/>
        <end position="380"/>
    </location>
</feature>
<proteinExistence type="predicted"/>
<dbReference type="Pfam" id="PF12508">
    <property type="entry name" value="Transposon_TraM"/>
    <property type="match status" value="1"/>
</dbReference>
<keyword evidence="5" id="KW-1185">Reference proteome</keyword>
<comment type="caution">
    <text evidence="4">The sequence shown here is derived from an EMBL/GenBank/DDBJ whole genome shotgun (WGS) entry which is preliminary data.</text>
</comment>
<dbReference type="InterPro" id="IPR055407">
    <property type="entry name" value="TraM_C"/>
</dbReference>
<evidence type="ECO:0000259" key="3">
    <source>
        <dbReference type="Pfam" id="PF12508"/>
    </source>
</evidence>
<evidence type="ECO:0000256" key="2">
    <source>
        <dbReference type="SAM" id="Phobius"/>
    </source>
</evidence>
<dbReference type="OrthoDB" id="1453786at2"/>
<feature type="region of interest" description="Disordered" evidence="1">
    <location>
        <begin position="117"/>
        <end position="138"/>
    </location>
</feature>
<evidence type="ECO:0000256" key="1">
    <source>
        <dbReference type="SAM" id="MobiDB-lite"/>
    </source>
</evidence>
<dbReference type="NCBIfam" id="TIGR03779">
    <property type="entry name" value="Bac_Flav_CT_M"/>
    <property type="match status" value="1"/>
</dbReference>
<organism evidence="4 5">
    <name type="scientific">Segatella hominis</name>
    <dbReference type="NCBI Taxonomy" id="2518605"/>
    <lineage>
        <taxon>Bacteria</taxon>
        <taxon>Pseudomonadati</taxon>
        <taxon>Bacteroidota</taxon>
        <taxon>Bacteroidia</taxon>
        <taxon>Bacteroidales</taxon>
        <taxon>Prevotellaceae</taxon>
        <taxon>Segatella</taxon>
    </lineage>
</organism>
<evidence type="ECO:0000313" key="5">
    <source>
        <dbReference type="Proteomes" id="UP000297872"/>
    </source>
</evidence>
<evidence type="ECO:0000313" key="4">
    <source>
        <dbReference type="EMBL" id="TFH78740.1"/>
    </source>
</evidence>
<keyword evidence="2" id="KW-0472">Membrane</keyword>
<accession>A0A4Y8VDC8</accession>
<keyword evidence="2" id="KW-1133">Transmembrane helix</keyword>
<name>A0A4Y8VDC8_9BACT</name>
<dbReference type="InterPro" id="IPR022187">
    <property type="entry name" value="Conjug_transposon_TraM"/>
</dbReference>